<sequence>MLPRPLIFEIITYLDIPDLLSISLVSRNLNKAANSPCLWKREFFRYWIPALCDKIPLLLYQDFNTVDYVSPDWKALCIKGFQLRKNWLKLSGFALSSHEALFLYNEFTSNLKTPIIPFPALRRDIQSFPTILQDLLGNPEDQFEGDFDYEEYTIAFANCLRDKQDELFTEIGSISDLNLLTSYRWNIANFDFPEERLSIESTSTESSENLAEFFPKKSTVSMILNFFETIQNTLKFFCDGTAGIIAESEDAAYEYCNRWTDYCASMKTINGLFLPLTEMMNEIYESKFPDSPNFPRMNLMRIMAAVWRRHVFEKIKEKIVASLIKNVNYQRKKVYEEQNAEPEACDLIKSLIEAVMDLSLNELNVYFKNHSQVILDGPYSFLHSELILESKEYYNSLTLPVDTLMIFFENEHNFCAAILPQSTVSQLKLLKYKKIQSEILKVLTIEIINYIPQLNPIEINKFPSTLSSGIGEALIQLDTSPSKVADFLLNCEPSSEIMQKFIEIQQLIEDKSKSEEDEVIERRANMLGVRFDASPEEIMLYSFSKDFNFTQMSGVLKAFSIIN</sequence>
<dbReference type="Gene3D" id="1.20.1280.50">
    <property type="match status" value="1"/>
</dbReference>
<proteinExistence type="inferred from homology"/>
<dbReference type="SUPFAM" id="SSF81383">
    <property type="entry name" value="F-box domain"/>
    <property type="match status" value="1"/>
</dbReference>
<keyword evidence="4" id="KW-1185">Reference proteome</keyword>
<organism evidence="3 4">
    <name type="scientific">Blepharisma stoltei</name>
    <dbReference type="NCBI Taxonomy" id="1481888"/>
    <lineage>
        <taxon>Eukaryota</taxon>
        <taxon>Sar</taxon>
        <taxon>Alveolata</taxon>
        <taxon>Ciliophora</taxon>
        <taxon>Postciliodesmatophora</taxon>
        <taxon>Heterotrichea</taxon>
        <taxon>Heterotrichida</taxon>
        <taxon>Blepharismidae</taxon>
        <taxon>Blepharisma</taxon>
    </lineage>
</organism>
<evidence type="ECO:0000313" key="3">
    <source>
        <dbReference type="EMBL" id="CAG9312442.1"/>
    </source>
</evidence>
<dbReference type="Pfam" id="PF12937">
    <property type="entry name" value="F-box-like"/>
    <property type="match status" value="1"/>
</dbReference>
<dbReference type="SMART" id="SM00256">
    <property type="entry name" value="FBOX"/>
    <property type="match status" value="1"/>
</dbReference>
<dbReference type="InterPro" id="IPR001810">
    <property type="entry name" value="F-box_dom"/>
</dbReference>
<dbReference type="Gene3D" id="1.20.1310.10">
    <property type="entry name" value="Cullin Repeats"/>
    <property type="match status" value="1"/>
</dbReference>
<dbReference type="InterPro" id="IPR036047">
    <property type="entry name" value="F-box-like_dom_sf"/>
</dbReference>
<evidence type="ECO:0000256" key="1">
    <source>
        <dbReference type="ARBA" id="ARBA00006019"/>
    </source>
</evidence>
<protein>
    <recommendedName>
        <fullName evidence="2">F-box domain-containing protein</fullName>
    </recommendedName>
</protein>
<comment type="similarity">
    <text evidence="1">Belongs to the cullin family.</text>
</comment>
<evidence type="ECO:0000259" key="2">
    <source>
        <dbReference type="PROSITE" id="PS50181"/>
    </source>
</evidence>
<accession>A0AAU9IGT0</accession>
<dbReference type="GO" id="GO:0006511">
    <property type="term" value="P:ubiquitin-dependent protein catabolic process"/>
    <property type="evidence" value="ECO:0007669"/>
    <property type="project" value="InterPro"/>
</dbReference>
<dbReference type="InterPro" id="IPR016159">
    <property type="entry name" value="Cullin_repeat-like_dom_sf"/>
</dbReference>
<dbReference type="EMBL" id="CAJZBQ010000006">
    <property type="protein sequence ID" value="CAG9312442.1"/>
    <property type="molecule type" value="Genomic_DNA"/>
</dbReference>
<evidence type="ECO:0000313" key="4">
    <source>
        <dbReference type="Proteomes" id="UP001162131"/>
    </source>
</evidence>
<comment type="caution">
    <text evidence="3">The sequence shown here is derived from an EMBL/GenBank/DDBJ whole genome shotgun (WGS) entry which is preliminary data.</text>
</comment>
<feature type="domain" description="F-box" evidence="2">
    <location>
        <begin position="1"/>
        <end position="42"/>
    </location>
</feature>
<dbReference type="AlphaFoldDB" id="A0AAU9IGT0"/>
<reference evidence="3" key="1">
    <citation type="submission" date="2021-09" db="EMBL/GenBank/DDBJ databases">
        <authorList>
            <consortium name="AG Swart"/>
            <person name="Singh M."/>
            <person name="Singh A."/>
            <person name="Seah K."/>
            <person name="Emmerich C."/>
        </authorList>
    </citation>
    <scope>NUCLEOTIDE SEQUENCE</scope>
    <source>
        <strain evidence="3">ATCC30299</strain>
    </source>
</reference>
<dbReference type="PROSITE" id="PS50181">
    <property type="entry name" value="FBOX"/>
    <property type="match status" value="1"/>
</dbReference>
<gene>
    <name evidence="3" type="ORF">BSTOLATCC_MIC6546</name>
</gene>
<dbReference type="Pfam" id="PF00888">
    <property type="entry name" value="Cullin"/>
    <property type="match status" value="1"/>
</dbReference>
<dbReference type="InterPro" id="IPR001373">
    <property type="entry name" value="Cullin_N"/>
</dbReference>
<dbReference type="Proteomes" id="UP001162131">
    <property type="component" value="Unassembled WGS sequence"/>
</dbReference>
<dbReference type="SUPFAM" id="SSF74788">
    <property type="entry name" value="Cullin repeat-like"/>
    <property type="match status" value="1"/>
</dbReference>
<name>A0AAU9IGT0_9CILI</name>
<dbReference type="GO" id="GO:0031625">
    <property type="term" value="F:ubiquitin protein ligase binding"/>
    <property type="evidence" value="ECO:0007669"/>
    <property type="project" value="InterPro"/>
</dbReference>